<sequence length="109" mass="11930">MWKTSLASSRSSRLLGRRVKFSIDSILSDQTPTRSHSMNIGVNALHDICFLGSDSFTSSIMATAQEAPIDLSVQRVGAQLMSADKLPALNTGFACRFCEKPYTSRSSIR</sequence>
<dbReference type="OrthoDB" id="6253787at2759"/>
<evidence type="ECO:0000313" key="2">
    <source>
        <dbReference type="Proteomes" id="UP000822476"/>
    </source>
</evidence>
<reference evidence="1" key="1">
    <citation type="submission" date="2019-07" db="EMBL/GenBank/DDBJ databases">
        <title>Annotation for the trematode Paragonimus miyazaki's.</title>
        <authorList>
            <person name="Choi Y.-J."/>
        </authorList>
    </citation>
    <scope>NUCLEOTIDE SEQUENCE</scope>
    <source>
        <strain evidence="1">Japan</strain>
    </source>
</reference>
<organism evidence="1 2">
    <name type="scientific">Paragonimus skrjabini miyazakii</name>
    <dbReference type="NCBI Taxonomy" id="59628"/>
    <lineage>
        <taxon>Eukaryota</taxon>
        <taxon>Metazoa</taxon>
        <taxon>Spiralia</taxon>
        <taxon>Lophotrochozoa</taxon>
        <taxon>Platyhelminthes</taxon>
        <taxon>Trematoda</taxon>
        <taxon>Digenea</taxon>
        <taxon>Plagiorchiida</taxon>
        <taxon>Troglotremata</taxon>
        <taxon>Troglotrematidae</taxon>
        <taxon>Paragonimus</taxon>
    </lineage>
</organism>
<keyword evidence="2" id="KW-1185">Reference proteome</keyword>
<name>A0A8S9YZR7_9TREM</name>
<comment type="caution">
    <text evidence="1">The sequence shown here is derived from an EMBL/GenBank/DDBJ whole genome shotgun (WGS) entry which is preliminary data.</text>
</comment>
<gene>
    <name evidence="1" type="ORF">EG68_02422</name>
</gene>
<proteinExistence type="predicted"/>
<protein>
    <submittedName>
        <fullName evidence="1">Uncharacterized protein</fullName>
    </submittedName>
</protein>
<dbReference type="AlphaFoldDB" id="A0A8S9YZR7"/>
<evidence type="ECO:0000313" key="1">
    <source>
        <dbReference type="EMBL" id="KAF7260122.1"/>
    </source>
</evidence>
<dbReference type="EMBL" id="JTDE01000883">
    <property type="protein sequence ID" value="KAF7260122.1"/>
    <property type="molecule type" value="Genomic_DNA"/>
</dbReference>
<accession>A0A8S9YZR7</accession>
<dbReference type="Proteomes" id="UP000822476">
    <property type="component" value="Unassembled WGS sequence"/>
</dbReference>